<dbReference type="GO" id="GO:0008483">
    <property type="term" value="F:transaminase activity"/>
    <property type="evidence" value="ECO:0007669"/>
    <property type="project" value="UniProtKB-KW"/>
</dbReference>
<keyword evidence="7" id="KW-1185">Reference proteome</keyword>
<dbReference type="InterPro" id="IPR000277">
    <property type="entry name" value="Cys/Met-Metab_PyrdxlP-dep_enz"/>
</dbReference>
<feature type="modified residue" description="N6-(pyridoxal phosphate)lysine" evidence="3">
    <location>
        <position position="203"/>
    </location>
</feature>
<comment type="similarity">
    <text evidence="4">Belongs to the trans-sulfuration enzymes family.</text>
</comment>
<dbReference type="AlphaFoldDB" id="A0A5J5GLW1"/>
<dbReference type="Gene3D" id="3.90.1150.10">
    <property type="entry name" value="Aspartate Aminotransferase, domain 1"/>
    <property type="match status" value="1"/>
</dbReference>
<organism evidence="6 7">
    <name type="scientific">Histidinibacterium aquaticum</name>
    <dbReference type="NCBI Taxonomy" id="2613962"/>
    <lineage>
        <taxon>Bacteria</taxon>
        <taxon>Pseudomonadati</taxon>
        <taxon>Pseudomonadota</taxon>
        <taxon>Alphaproteobacteria</taxon>
        <taxon>Rhodobacterales</taxon>
        <taxon>Paracoccaceae</taxon>
        <taxon>Histidinibacterium</taxon>
    </lineage>
</organism>
<comment type="caution">
    <text evidence="6">The sequence shown here is derived from an EMBL/GenBank/DDBJ whole genome shotgun (WGS) entry which is preliminary data.</text>
</comment>
<dbReference type="Gene3D" id="3.40.640.10">
    <property type="entry name" value="Type I PLP-dependent aspartate aminotransferase-like (Major domain)"/>
    <property type="match status" value="1"/>
</dbReference>
<dbReference type="RefSeq" id="WP_150444718.1">
    <property type="nucleotide sequence ID" value="NZ_VYQE01000002.1"/>
</dbReference>
<keyword evidence="6" id="KW-0808">Transferase</keyword>
<evidence type="ECO:0000256" key="5">
    <source>
        <dbReference type="SAM" id="MobiDB-lite"/>
    </source>
</evidence>
<dbReference type="PANTHER" id="PTHR11808">
    <property type="entry name" value="TRANS-SULFURATION ENZYME FAMILY MEMBER"/>
    <property type="match status" value="1"/>
</dbReference>
<keyword evidence="2 3" id="KW-0663">Pyridoxal phosphate</keyword>
<evidence type="ECO:0000313" key="7">
    <source>
        <dbReference type="Proteomes" id="UP000326554"/>
    </source>
</evidence>
<feature type="region of interest" description="Disordered" evidence="5">
    <location>
        <begin position="1"/>
        <end position="24"/>
    </location>
</feature>
<proteinExistence type="inferred from homology"/>
<dbReference type="InterPro" id="IPR015421">
    <property type="entry name" value="PyrdxlP-dep_Trfase_major"/>
</dbReference>
<dbReference type="PIRSF" id="PIRSF001434">
    <property type="entry name" value="CGS"/>
    <property type="match status" value="1"/>
</dbReference>
<dbReference type="Proteomes" id="UP000326554">
    <property type="component" value="Unassembled WGS sequence"/>
</dbReference>
<dbReference type="GO" id="GO:0016846">
    <property type="term" value="F:carbon-sulfur lyase activity"/>
    <property type="evidence" value="ECO:0007669"/>
    <property type="project" value="TreeGrafter"/>
</dbReference>
<protein>
    <submittedName>
        <fullName evidence="6">Aminotransferase class I/II-fold pyridoxal phosphate-dependent enzyme</fullName>
    </submittedName>
</protein>
<reference evidence="6 7" key="1">
    <citation type="submission" date="2019-09" db="EMBL/GenBank/DDBJ databases">
        <authorList>
            <person name="Park J.-S."/>
            <person name="Choi H.-J."/>
        </authorList>
    </citation>
    <scope>NUCLEOTIDE SEQUENCE [LARGE SCALE GENOMIC DNA]</scope>
    <source>
        <strain evidence="6 7">176SS1-4</strain>
    </source>
</reference>
<evidence type="ECO:0000256" key="1">
    <source>
        <dbReference type="ARBA" id="ARBA00001933"/>
    </source>
</evidence>
<evidence type="ECO:0000256" key="4">
    <source>
        <dbReference type="RuleBase" id="RU362118"/>
    </source>
</evidence>
<sequence>MTDPRTTVRRTDWPQGGSTPLVTPLQPSVVYRSRDPDELDAQYSEGSAFTYAREGHPNAEVLARKIDALEGARDGFVTGSGMSAVGAMFLGLLSAGDHVVGADQLYGRSLRMMRQDLPRLGIETTLADATDVESVRRALRPETRLILVEVVSNPTIRVADMERIAALAKEAGVLLAVDNTFTTPRLFQPLAQGADIVIHSVTKLLAGHSDATLGYVGAKDPKLAAKMMEANVTFGLTASPFDCWLAERGMQSFDLRLDKAEANARALGDALAEMEGMRRVLYPGRPDHPDHNRAQALLNGRGGNMLSFEIEGGRAAANALARAAEGIAFAPTLGDVGTTLSHPNSSSHRLVPEEDRKAVGISEGFFRVSVGVEPADLLIEEFGAAVAAARAVRD</sequence>
<dbReference type="GO" id="GO:0030170">
    <property type="term" value="F:pyridoxal phosphate binding"/>
    <property type="evidence" value="ECO:0007669"/>
    <property type="project" value="InterPro"/>
</dbReference>
<dbReference type="EMBL" id="VYQE01000002">
    <property type="protein sequence ID" value="KAA9009185.1"/>
    <property type="molecule type" value="Genomic_DNA"/>
</dbReference>
<dbReference type="GO" id="GO:0005737">
    <property type="term" value="C:cytoplasm"/>
    <property type="evidence" value="ECO:0007669"/>
    <property type="project" value="TreeGrafter"/>
</dbReference>
<comment type="cofactor">
    <cofactor evidence="1 4">
        <name>pyridoxal 5'-phosphate</name>
        <dbReference type="ChEBI" id="CHEBI:597326"/>
    </cofactor>
</comment>
<evidence type="ECO:0000256" key="3">
    <source>
        <dbReference type="PIRSR" id="PIRSR001434-2"/>
    </source>
</evidence>
<dbReference type="InterPro" id="IPR015422">
    <property type="entry name" value="PyrdxlP-dep_Trfase_small"/>
</dbReference>
<evidence type="ECO:0000256" key="2">
    <source>
        <dbReference type="ARBA" id="ARBA00022898"/>
    </source>
</evidence>
<dbReference type="PANTHER" id="PTHR11808:SF89">
    <property type="entry name" value="METHIONINE GAMMA-LYASE"/>
    <property type="match status" value="1"/>
</dbReference>
<dbReference type="GO" id="GO:0019346">
    <property type="term" value="P:transsulfuration"/>
    <property type="evidence" value="ECO:0007669"/>
    <property type="project" value="InterPro"/>
</dbReference>
<accession>A0A5J5GLW1</accession>
<evidence type="ECO:0000313" key="6">
    <source>
        <dbReference type="EMBL" id="KAA9009185.1"/>
    </source>
</evidence>
<dbReference type="SUPFAM" id="SSF53383">
    <property type="entry name" value="PLP-dependent transferases"/>
    <property type="match status" value="1"/>
</dbReference>
<dbReference type="FunFam" id="3.40.640.10:FF:000046">
    <property type="entry name" value="Cystathionine gamma-lyase"/>
    <property type="match status" value="1"/>
</dbReference>
<name>A0A5J5GLW1_9RHOB</name>
<keyword evidence="6" id="KW-0032">Aminotransferase</keyword>
<dbReference type="InterPro" id="IPR015424">
    <property type="entry name" value="PyrdxlP-dep_Trfase"/>
</dbReference>
<dbReference type="Pfam" id="PF01053">
    <property type="entry name" value="Cys_Met_Meta_PP"/>
    <property type="match status" value="1"/>
</dbReference>
<gene>
    <name evidence="6" type="ORF">F3S47_07995</name>
</gene>